<evidence type="ECO:0000256" key="5">
    <source>
        <dbReference type="SAM" id="Phobius"/>
    </source>
</evidence>
<sequence>MIYCSRCGTQNEDNNYKCIKCEALLHEPLGDRIPRMVEEYVPDYLVWSILTTLFCCLPVGIVAIVFSAQVNTKVKVGDIAGARDSSKKAKMWCWISVASWAVFVVIGIVAVMVGTIFN</sequence>
<comment type="subcellular location">
    <subcellularLocation>
        <location evidence="1">Membrane</location>
    </subcellularLocation>
</comment>
<gene>
    <name evidence="6" type="ORF">ASN18_0446</name>
</gene>
<evidence type="ECO:0000313" key="6">
    <source>
        <dbReference type="EMBL" id="KWT92860.1"/>
    </source>
</evidence>
<dbReference type="PANTHER" id="PTHR14948:SF25">
    <property type="entry name" value="DUF4190 DOMAIN-CONTAINING PROTEIN"/>
    <property type="match status" value="1"/>
</dbReference>
<comment type="caution">
    <text evidence="6">The sequence shown here is derived from an EMBL/GenBank/DDBJ whole genome shotgun (WGS) entry which is preliminary data.</text>
</comment>
<evidence type="ECO:0000313" key="7">
    <source>
        <dbReference type="Proteomes" id="UP000060487"/>
    </source>
</evidence>
<feature type="transmembrane region" description="Helical" evidence="5">
    <location>
        <begin position="91"/>
        <end position="117"/>
    </location>
</feature>
<dbReference type="EMBL" id="LNQR01000019">
    <property type="protein sequence ID" value="KWT92860.1"/>
    <property type="molecule type" value="Genomic_DNA"/>
</dbReference>
<dbReference type="PANTHER" id="PTHR14948">
    <property type="entry name" value="NG5"/>
    <property type="match status" value="1"/>
</dbReference>
<organism evidence="6 7">
    <name type="scientific">Candidatus Magnetominusculus xianensis</name>
    <dbReference type="NCBI Taxonomy" id="1748249"/>
    <lineage>
        <taxon>Bacteria</taxon>
        <taxon>Pseudomonadati</taxon>
        <taxon>Nitrospirota</taxon>
        <taxon>Nitrospiria</taxon>
        <taxon>Nitrospirales</taxon>
        <taxon>Nitrospiraceae</taxon>
        <taxon>Candidatus Magnetominusculus</taxon>
    </lineage>
</organism>
<proteinExistence type="predicted"/>
<keyword evidence="7" id="KW-1185">Reference proteome</keyword>
<evidence type="ECO:0000256" key="1">
    <source>
        <dbReference type="ARBA" id="ARBA00004370"/>
    </source>
</evidence>
<evidence type="ECO:0000256" key="4">
    <source>
        <dbReference type="ARBA" id="ARBA00023136"/>
    </source>
</evidence>
<accession>A0ABR5SIT5</accession>
<evidence type="ECO:0000256" key="3">
    <source>
        <dbReference type="ARBA" id="ARBA00022989"/>
    </source>
</evidence>
<keyword evidence="3 5" id="KW-1133">Transmembrane helix</keyword>
<keyword evidence="2 5" id="KW-0812">Transmembrane</keyword>
<evidence type="ECO:0000256" key="2">
    <source>
        <dbReference type="ARBA" id="ARBA00022692"/>
    </source>
</evidence>
<feature type="transmembrane region" description="Helical" evidence="5">
    <location>
        <begin position="44"/>
        <end position="70"/>
    </location>
</feature>
<dbReference type="InterPro" id="IPR007593">
    <property type="entry name" value="CD225/Dispanin_fam"/>
</dbReference>
<name>A0ABR5SIT5_9BACT</name>
<reference evidence="6 7" key="1">
    <citation type="submission" date="2015-11" db="EMBL/GenBank/DDBJ databases">
        <authorList>
            <person name="Lin W."/>
        </authorList>
    </citation>
    <scope>NUCLEOTIDE SEQUENCE [LARGE SCALE GENOMIC DNA]</scope>
    <source>
        <strain evidence="6 7">HCH-1</strain>
    </source>
</reference>
<dbReference type="InterPro" id="IPR051423">
    <property type="entry name" value="CD225/Dispanin"/>
</dbReference>
<keyword evidence="4 5" id="KW-0472">Membrane</keyword>
<dbReference type="Proteomes" id="UP000060487">
    <property type="component" value="Unassembled WGS sequence"/>
</dbReference>
<dbReference type="Pfam" id="PF04505">
    <property type="entry name" value="CD225"/>
    <property type="match status" value="1"/>
</dbReference>
<protein>
    <submittedName>
        <fullName evidence="6">Membrane protein</fullName>
    </submittedName>
</protein>